<reference evidence="1 2" key="1">
    <citation type="journal article" date="2019" name="Sci. Rep.">
        <title>Orb-weaving spider Araneus ventricosus genome elucidates the spidroin gene catalogue.</title>
        <authorList>
            <person name="Kono N."/>
            <person name="Nakamura H."/>
            <person name="Ohtoshi R."/>
            <person name="Moran D.A.P."/>
            <person name="Shinohara A."/>
            <person name="Yoshida Y."/>
            <person name="Fujiwara M."/>
            <person name="Mori M."/>
            <person name="Tomita M."/>
            <person name="Arakawa K."/>
        </authorList>
    </citation>
    <scope>NUCLEOTIDE SEQUENCE [LARGE SCALE GENOMIC DNA]</scope>
</reference>
<dbReference type="EMBL" id="BGPR01003947">
    <property type="protein sequence ID" value="GBM94201.1"/>
    <property type="molecule type" value="Genomic_DNA"/>
</dbReference>
<organism evidence="1 2">
    <name type="scientific">Araneus ventricosus</name>
    <name type="common">Orbweaver spider</name>
    <name type="synonym">Epeira ventricosa</name>
    <dbReference type="NCBI Taxonomy" id="182803"/>
    <lineage>
        <taxon>Eukaryota</taxon>
        <taxon>Metazoa</taxon>
        <taxon>Ecdysozoa</taxon>
        <taxon>Arthropoda</taxon>
        <taxon>Chelicerata</taxon>
        <taxon>Arachnida</taxon>
        <taxon>Araneae</taxon>
        <taxon>Araneomorphae</taxon>
        <taxon>Entelegynae</taxon>
        <taxon>Araneoidea</taxon>
        <taxon>Araneidae</taxon>
        <taxon>Araneus</taxon>
    </lineage>
</organism>
<gene>
    <name evidence="1" type="ORF">AVEN_55751_1</name>
</gene>
<evidence type="ECO:0000313" key="2">
    <source>
        <dbReference type="Proteomes" id="UP000499080"/>
    </source>
</evidence>
<comment type="caution">
    <text evidence="1">The sequence shown here is derived from an EMBL/GenBank/DDBJ whole genome shotgun (WGS) entry which is preliminary data.</text>
</comment>
<dbReference type="AlphaFoldDB" id="A0A4Y2JV51"/>
<accession>A0A4Y2JV51</accession>
<keyword evidence="2" id="KW-1185">Reference proteome</keyword>
<dbReference type="Proteomes" id="UP000499080">
    <property type="component" value="Unassembled WGS sequence"/>
</dbReference>
<sequence>MVVTERHPMLPYVKLVTADFNLVSLTSCFESRRGYFGTELVILCSGQRPTMIPELPPPLQISIPHQWEDVWLLTYDLTCNSNPMHDESSMESGFEPGILRR</sequence>
<proteinExistence type="predicted"/>
<protein>
    <submittedName>
        <fullName evidence="1">Uncharacterized protein</fullName>
    </submittedName>
</protein>
<name>A0A4Y2JV51_ARAVE</name>
<evidence type="ECO:0000313" key="1">
    <source>
        <dbReference type="EMBL" id="GBM94201.1"/>
    </source>
</evidence>